<evidence type="ECO:0000313" key="2">
    <source>
        <dbReference type="EMBL" id="EPS99188.1"/>
    </source>
</evidence>
<dbReference type="EMBL" id="KE504159">
    <property type="protein sequence ID" value="EPS99188.1"/>
    <property type="molecule type" value="Genomic_DNA"/>
</dbReference>
<dbReference type="Proteomes" id="UP000015241">
    <property type="component" value="Unassembled WGS sequence"/>
</dbReference>
<protein>
    <submittedName>
        <fullName evidence="2">Uncharacterized protein</fullName>
    </submittedName>
</protein>
<dbReference type="eggNOG" id="ENOG502RC9D">
    <property type="taxonomic scope" value="Eukaryota"/>
</dbReference>
<accession>S8E7A8</accession>
<evidence type="ECO:0000256" key="1">
    <source>
        <dbReference type="SAM" id="MobiDB-lite"/>
    </source>
</evidence>
<dbReference type="OrthoDB" id="3042825at2759"/>
<sequence length="62" mass="6733">MHAHAHQTQVIKSEGTQFPPAPPSQHLMSRIINGFSREVDPLLHSECGCAVCGKLVTTAHMV</sequence>
<name>S8E7A8_FOMSC</name>
<dbReference type="InParanoid" id="S8E7A8"/>
<dbReference type="AlphaFoldDB" id="S8E7A8"/>
<keyword evidence="3" id="KW-1185">Reference proteome</keyword>
<reference evidence="2 3" key="1">
    <citation type="journal article" date="2012" name="Science">
        <title>The Paleozoic origin of enzymatic lignin decomposition reconstructed from 31 fungal genomes.</title>
        <authorList>
            <person name="Floudas D."/>
            <person name="Binder M."/>
            <person name="Riley R."/>
            <person name="Barry K."/>
            <person name="Blanchette R.A."/>
            <person name="Henrissat B."/>
            <person name="Martinez A.T."/>
            <person name="Otillar R."/>
            <person name="Spatafora J.W."/>
            <person name="Yadav J.S."/>
            <person name="Aerts A."/>
            <person name="Benoit I."/>
            <person name="Boyd A."/>
            <person name="Carlson A."/>
            <person name="Copeland A."/>
            <person name="Coutinho P.M."/>
            <person name="de Vries R.P."/>
            <person name="Ferreira P."/>
            <person name="Findley K."/>
            <person name="Foster B."/>
            <person name="Gaskell J."/>
            <person name="Glotzer D."/>
            <person name="Gorecki P."/>
            <person name="Heitman J."/>
            <person name="Hesse C."/>
            <person name="Hori C."/>
            <person name="Igarashi K."/>
            <person name="Jurgens J.A."/>
            <person name="Kallen N."/>
            <person name="Kersten P."/>
            <person name="Kohler A."/>
            <person name="Kuees U."/>
            <person name="Kumar T.K.A."/>
            <person name="Kuo A."/>
            <person name="LaButti K."/>
            <person name="Larrondo L.F."/>
            <person name="Lindquist E."/>
            <person name="Ling A."/>
            <person name="Lombard V."/>
            <person name="Lucas S."/>
            <person name="Lundell T."/>
            <person name="Martin R."/>
            <person name="McLaughlin D.J."/>
            <person name="Morgenstern I."/>
            <person name="Morin E."/>
            <person name="Murat C."/>
            <person name="Nagy L.G."/>
            <person name="Nolan M."/>
            <person name="Ohm R.A."/>
            <person name="Patyshakuliyeva A."/>
            <person name="Rokas A."/>
            <person name="Ruiz-Duenas F.J."/>
            <person name="Sabat G."/>
            <person name="Salamov A."/>
            <person name="Samejima M."/>
            <person name="Schmutz J."/>
            <person name="Slot J.C."/>
            <person name="St John F."/>
            <person name="Stenlid J."/>
            <person name="Sun H."/>
            <person name="Sun S."/>
            <person name="Syed K."/>
            <person name="Tsang A."/>
            <person name="Wiebenga A."/>
            <person name="Young D."/>
            <person name="Pisabarro A."/>
            <person name="Eastwood D.C."/>
            <person name="Martin F."/>
            <person name="Cullen D."/>
            <person name="Grigoriev I.V."/>
            <person name="Hibbett D.S."/>
        </authorList>
    </citation>
    <scope>NUCLEOTIDE SEQUENCE</scope>
    <source>
        <strain evidence="3">FP-58527</strain>
    </source>
</reference>
<dbReference type="HOGENOM" id="CLU_2910269_0_0_1"/>
<feature type="region of interest" description="Disordered" evidence="1">
    <location>
        <begin position="1"/>
        <end position="24"/>
    </location>
</feature>
<evidence type="ECO:0000313" key="3">
    <source>
        <dbReference type="Proteomes" id="UP000015241"/>
    </source>
</evidence>
<gene>
    <name evidence="2" type="ORF">FOMPIDRAFT_65092</name>
</gene>
<proteinExistence type="predicted"/>
<feature type="non-terminal residue" evidence="2">
    <location>
        <position position="62"/>
    </location>
</feature>
<organism evidence="2 3">
    <name type="scientific">Fomitopsis schrenkii</name>
    <name type="common">Brown rot fungus</name>
    <dbReference type="NCBI Taxonomy" id="2126942"/>
    <lineage>
        <taxon>Eukaryota</taxon>
        <taxon>Fungi</taxon>
        <taxon>Dikarya</taxon>
        <taxon>Basidiomycota</taxon>
        <taxon>Agaricomycotina</taxon>
        <taxon>Agaricomycetes</taxon>
        <taxon>Polyporales</taxon>
        <taxon>Fomitopsis</taxon>
    </lineage>
</organism>
<feature type="compositionally biased region" description="Polar residues" evidence="1">
    <location>
        <begin position="1"/>
        <end position="16"/>
    </location>
</feature>